<evidence type="ECO:0000313" key="2">
    <source>
        <dbReference type="Proteomes" id="UP001157502"/>
    </source>
</evidence>
<evidence type="ECO:0000313" key="1">
    <source>
        <dbReference type="EMBL" id="KAJ7997787.1"/>
    </source>
</evidence>
<gene>
    <name evidence="1" type="ORF">DPEC_G00215750</name>
</gene>
<accession>A0ACC2G2L1</accession>
<proteinExistence type="predicted"/>
<keyword evidence="2" id="KW-1185">Reference proteome</keyword>
<protein>
    <submittedName>
        <fullName evidence="1">Uncharacterized protein</fullName>
    </submittedName>
</protein>
<sequence length="696" mass="76880">MVLHTSPYSSAFLGCFSSLSWGFIFPCYWLLDRLLASCVATTLEKRRRSQDPCSFMTLYMLVSTPLYLLLLLASLPFALLGFLLWAPLQVARHPYLYTHRRPDKNQAEQGGAASLADWKPQGRSFCFGSANVCLLPDSLARFNNLSETQRRAYEVGKRIRNGASRPQIKIYIDSPTNTSISAASFSSLVTGFRRTSSLGQRPENPGESETEPLTECPIHTAGADCPIHPSGEQSSAECPVHVTGEENTADCPLHPAEQNGSDCPVHNAEAQDCSDCPVHNAGAQSGSDCPVHNAGAQNGSDCPVHCAGGQNSPEFPVLASGVQISISAPEPDSPEAQAENHHSEEDRENMIGAMTSNNTLSHRTSVFKKHAGRKRRHGDDGFDHEISAFFPANLDFLCLQEAFDHRATSRLRQQLHRYFPYVLSDVGRYAWNGCCSSFKFLNSGVMLASRYPILDAHFQCYPNGRGEDALASKGALFVKVQVGTSSQQQQRVVGYVACTHLHAIEGDAAVRCEQLDLLLAWGAEFRKATSRPLGEKCLEDQVAFDVVLGDLNFDNCSSEDKLEQQHSLFNQYKDPCRLGPGEDKPWALGTLLDTSGLYDEEVSSPESLQKVMENEEGRKEYLVFPTSKNQCPNQKGRKIPLKGNGRRIDYILYREDVQQDWKVDIEEFSFITQLAGLTDHLSVAMRLAVSTGEEEP</sequence>
<dbReference type="Proteomes" id="UP001157502">
    <property type="component" value="Chromosome 18"/>
</dbReference>
<dbReference type="EMBL" id="CM055745">
    <property type="protein sequence ID" value="KAJ7997787.1"/>
    <property type="molecule type" value="Genomic_DNA"/>
</dbReference>
<organism evidence="1 2">
    <name type="scientific">Dallia pectoralis</name>
    <name type="common">Alaska blackfish</name>
    <dbReference type="NCBI Taxonomy" id="75939"/>
    <lineage>
        <taxon>Eukaryota</taxon>
        <taxon>Metazoa</taxon>
        <taxon>Chordata</taxon>
        <taxon>Craniata</taxon>
        <taxon>Vertebrata</taxon>
        <taxon>Euteleostomi</taxon>
        <taxon>Actinopterygii</taxon>
        <taxon>Neopterygii</taxon>
        <taxon>Teleostei</taxon>
        <taxon>Protacanthopterygii</taxon>
        <taxon>Esociformes</taxon>
        <taxon>Umbridae</taxon>
        <taxon>Dallia</taxon>
    </lineage>
</organism>
<name>A0ACC2G2L1_DALPE</name>
<reference evidence="1" key="1">
    <citation type="submission" date="2021-05" db="EMBL/GenBank/DDBJ databases">
        <authorList>
            <person name="Pan Q."/>
            <person name="Jouanno E."/>
            <person name="Zahm M."/>
            <person name="Klopp C."/>
            <person name="Cabau C."/>
            <person name="Louis A."/>
            <person name="Berthelot C."/>
            <person name="Parey E."/>
            <person name="Roest Crollius H."/>
            <person name="Montfort J."/>
            <person name="Robinson-Rechavi M."/>
            <person name="Bouchez O."/>
            <person name="Lampietro C."/>
            <person name="Lopez Roques C."/>
            <person name="Donnadieu C."/>
            <person name="Postlethwait J."/>
            <person name="Bobe J."/>
            <person name="Dillon D."/>
            <person name="Chandos A."/>
            <person name="von Hippel F."/>
            <person name="Guiguen Y."/>
        </authorList>
    </citation>
    <scope>NUCLEOTIDE SEQUENCE</scope>
    <source>
        <strain evidence="1">YG-Jan2019</strain>
    </source>
</reference>
<comment type="caution">
    <text evidence="1">The sequence shown here is derived from an EMBL/GenBank/DDBJ whole genome shotgun (WGS) entry which is preliminary data.</text>
</comment>